<dbReference type="EMBL" id="LQQA01000023">
    <property type="protein sequence ID" value="ORX13205.1"/>
    <property type="molecule type" value="Genomic_DNA"/>
</dbReference>
<evidence type="ECO:0000313" key="5">
    <source>
        <dbReference type="EMBL" id="ORX13205.1"/>
    </source>
</evidence>
<organism evidence="5 6">
    <name type="scientific">Mycolicibacterium wolinskyi</name>
    <dbReference type="NCBI Taxonomy" id="59750"/>
    <lineage>
        <taxon>Bacteria</taxon>
        <taxon>Bacillati</taxon>
        <taxon>Actinomycetota</taxon>
        <taxon>Actinomycetes</taxon>
        <taxon>Mycobacteriales</taxon>
        <taxon>Mycobacteriaceae</taxon>
        <taxon>Mycolicibacterium</taxon>
    </lineage>
</organism>
<evidence type="ECO:0000256" key="1">
    <source>
        <dbReference type="ARBA" id="ARBA00022448"/>
    </source>
</evidence>
<dbReference type="Proteomes" id="UP000193964">
    <property type="component" value="Unassembled WGS sequence"/>
</dbReference>
<feature type="domain" description="ABC transporter" evidence="4">
    <location>
        <begin position="7"/>
        <end position="222"/>
    </location>
</feature>
<evidence type="ECO:0000256" key="2">
    <source>
        <dbReference type="ARBA" id="ARBA00022741"/>
    </source>
</evidence>
<accession>A0A1X2F463</accession>
<dbReference type="AlphaFoldDB" id="A0A1X2F463"/>
<dbReference type="OrthoDB" id="8773773at2"/>
<dbReference type="PROSITE" id="PS00211">
    <property type="entry name" value="ABC_TRANSPORTER_1"/>
    <property type="match status" value="1"/>
</dbReference>
<evidence type="ECO:0000259" key="4">
    <source>
        <dbReference type="PROSITE" id="PS50893"/>
    </source>
</evidence>
<gene>
    <name evidence="5" type="ORF">AWC31_01340</name>
</gene>
<dbReference type="Pfam" id="PF00005">
    <property type="entry name" value="ABC_tran"/>
    <property type="match status" value="1"/>
</dbReference>
<dbReference type="InterPro" id="IPR050166">
    <property type="entry name" value="ABC_transporter_ATP-bind"/>
</dbReference>
<evidence type="ECO:0000313" key="6">
    <source>
        <dbReference type="Proteomes" id="UP000193964"/>
    </source>
</evidence>
<dbReference type="InterPro" id="IPR003593">
    <property type="entry name" value="AAA+_ATPase"/>
</dbReference>
<keyword evidence="3 5" id="KW-0067">ATP-binding</keyword>
<protein>
    <submittedName>
        <fullName evidence="5">Sulfonate ABC transporter ATP-binding protein</fullName>
    </submittedName>
</protein>
<keyword evidence="1" id="KW-0813">Transport</keyword>
<dbReference type="InterPro" id="IPR017871">
    <property type="entry name" value="ABC_transporter-like_CS"/>
</dbReference>
<dbReference type="GO" id="GO:0016887">
    <property type="term" value="F:ATP hydrolysis activity"/>
    <property type="evidence" value="ECO:0007669"/>
    <property type="project" value="InterPro"/>
</dbReference>
<reference evidence="5 6" key="1">
    <citation type="submission" date="2016-01" db="EMBL/GenBank/DDBJ databases">
        <title>The new phylogeny of the genus Mycobacterium.</title>
        <authorList>
            <person name="Tarcisio F."/>
            <person name="Conor M."/>
            <person name="Antonella G."/>
            <person name="Elisabetta G."/>
            <person name="Giulia F.S."/>
            <person name="Sara T."/>
            <person name="Anna F."/>
            <person name="Clotilde B."/>
            <person name="Roberto B."/>
            <person name="Veronica D.S."/>
            <person name="Fabio R."/>
            <person name="Monica P."/>
            <person name="Olivier J."/>
            <person name="Enrico T."/>
            <person name="Nicola S."/>
        </authorList>
    </citation>
    <scope>NUCLEOTIDE SEQUENCE [LARGE SCALE GENOMIC DNA]</scope>
    <source>
        <strain evidence="5 6">ATCC 700010</strain>
    </source>
</reference>
<evidence type="ECO:0000256" key="3">
    <source>
        <dbReference type="ARBA" id="ARBA00022840"/>
    </source>
</evidence>
<keyword evidence="2" id="KW-0547">Nucleotide-binding</keyword>
<sequence length="238" mass="25898">MTASDVIDLTGLSKTYGDQVILDDFQLTVRKGEFVALLGRSGTGKTTLLRILAGLEDATAGHVSITSRTSVVFQEPRLIQAQRVWRNVALSTSRRGDNYRRALAALDEVGLADKAQSWPKNLSGGEAQRVGLARALVRSPELLLLDEPFGALDAFTRRTAQDLVTTLWQEHQVGVLLVTHDIEEAVLLADRIVVLGKGLVQADLAVDLPRPRDVTSPAFNAIKRQVLDSLGTNVKEPL</sequence>
<dbReference type="InterPro" id="IPR003439">
    <property type="entry name" value="ABC_transporter-like_ATP-bd"/>
</dbReference>
<dbReference type="SUPFAM" id="SSF52540">
    <property type="entry name" value="P-loop containing nucleoside triphosphate hydrolases"/>
    <property type="match status" value="1"/>
</dbReference>
<dbReference type="InterPro" id="IPR027417">
    <property type="entry name" value="P-loop_NTPase"/>
</dbReference>
<dbReference type="Gene3D" id="3.40.50.300">
    <property type="entry name" value="P-loop containing nucleotide triphosphate hydrolases"/>
    <property type="match status" value="1"/>
</dbReference>
<dbReference type="PANTHER" id="PTHR42788">
    <property type="entry name" value="TAURINE IMPORT ATP-BINDING PROTEIN-RELATED"/>
    <property type="match status" value="1"/>
</dbReference>
<dbReference type="GO" id="GO:0005524">
    <property type="term" value="F:ATP binding"/>
    <property type="evidence" value="ECO:0007669"/>
    <property type="project" value="UniProtKB-KW"/>
</dbReference>
<dbReference type="PROSITE" id="PS50893">
    <property type="entry name" value="ABC_TRANSPORTER_2"/>
    <property type="match status" value="1"/>
</dbReference>
<dbReference type="PANTHER" id="PTHR42788:SF13">
    <property type="entry name" value="ALIPHATIC SULFONATES IMPORT ATP-BINDING PROTEIN SSUB"/>
    <property type="match status" value="1"/>
</dbReference>
<name>A0A1X2F463_9MYCO</name>
<comment type="caution">
    <text evidence="5">The sequence shown here is derived from an EMBL/GenBank/DDBJ whole genome shotgun (WGS) entry which is preliminary data.</text>
</comment>
<proteinExistence type="predicted"/>
<dbReference type="SMART" id="SM00382">
    <property type="entry name" value="AAA"/>
    <property type="match status" value="1"/>
</dbReference>
<dbReference type="RefSeq" id="WP_085145806.1">
    <property type="nucleotide sequence ID" value="NZ_JACKUA010000041.1"/>
</dbReference>